<dbReference type="Gene3D" id="1.10.443.10">
    <property type="entry name" value="Intergrase catalytic core"/>
    <property type="match status" value="1"/>
</dbReference>
<dbReference type="InterPro" id="IPR002104">
    <property type="entry name" value="Integrase_catalytic"/>
</dbReference>
<feature type="domain" description="Core-binding (CB)" evidence="7">
    <location>
        <begin position="22"/>
        <end position="99"/>
    </location>
</feature>
<keyword evidence="2" id="KW-0229">DNA integration</keyword>
<dbReference type="Proteomes" id="UP000230543">
    <property type="component" value="Unassembled WGS sequence"/>
</dbReference>
<feature type="domain" description="Tyr recombinase" evidence="6">
    <location>
        <begin position="115"/>
        <end position="289"/>
    </location>
</feature>
<dbReference type="PROSITE" id="PS51900">
    <property type="entry name" value="CB"/>
    <property type="match status" value="1"/>
</dbReference>
<dbReference type="PANTHER" id="PTHR30349:SF41">
    <property type="entry name" value="INTEGRASE_RECOMBINASE PROTEIN MJ0367-RELATED"/>
    <property type="match status" value="1"/>
</dbReference>
<sequence length="291" mass="32820">MKSDFDEVKPQSYYNLKVKKVHPLSGLAQELVIRGFSRRTIKSYLGVNQRFLTFIGKSPREVNAQDIKDYLLHLKLRGLSNTSLNLVISALKFYYQDFLKRKIFFNLKRPRREGYLPVVLSRREILLVINSLDNLKHKLIISLMYGSGLRVSEVVNLKAGDFDLDKGLLMVRGGKGAKDRQTILSSISTGLLKNYFVLIFQNQKYLFSGSGGRGKLTVRSVQKIFSLGLKKAGVISPAGCHSLRHSFATHLLESGVSLRYIQALLGHQRLETTQIYTKVSSNSLGNIKSPL</sequence>
<dbReference type="PROSITE" id="PS51898">
    <property type="entry name" value="TYR_RECOMBINASE"/>
    <property type="match status" value="1"/>
</dbReference>
<protein>
    <submittedName>
        <fullName evidence="8">Integrase</fullName>
    </submittedName>
</protein>
<comment type="similarity">
    <text evidence="1">Belongs to the 'phage' integrase family.</text>
</comment>
<evidence type="ECO:0000313" key="8">
    <source>
        <dbReference type="EMBL" id="PIT90578.1"/>
    </source>
</evidence>
<dbReference type="PANTHER" id="PTHR30349">
    <property type="entry name" value="PHAGE INTEGRASE-RELATED"/>
    <property type="match status" value="1"/>
</dbReference>
<evidence type="ECO:0000256" key="1">
    <source>
        <dbReference type="ARBA" id="ARBA00008857"/>
    </source>
</evidence>
<evidence type="ECO:0000256" key="4">
    <source>
        <dbReference type="ARBA" id="ARBA00023172"/>
    </source>
</evidence>
<organism evidence="8 9">
    <name type="scientific">Candidatus Komeilibacteria bacterium CG10_big_fil_rev_8_21_14_0_10_41_13</name>
    <dbReference type="NCBI Taxonomy" id="1974476"/>
    <lineage>
        <taxon>Bacteria</taxon>
        <taxon>Candidatus Komeiliibacteriota</taxon>
    </lineage>
</organism>
<dbReference type="InterPro" id="IPR011010">
    <property type="entry name" value="DNA_brk_join_enz"/>
</dbReference>
<evidence type="ECO:0000313" key="9">
    <source>
        <dbReference type="Proteomes" id="UP000230543"/>
    </source>
</evidence>
<dbReference type="Pfam" id="PF00589">
    <property type="entry name" value="Phage_integrase"/>
    <property type="match status" value="1"/>
</dbReference>
<name>A0A2M6WCS2_9BACT</name>
<dbReference type="InterPro" id="IPR013762">
    <property type="entry name" value="Integrase-like_cat_sf"/>
</dbReference>
<dbReference type="InterPro" id="IPR004107">
    <property type="entry name" value="Integrase_SAM-like_N"/>
</dbReference>
<dbReference type="NCBIfam" id="NF040815">
    <property type="entry name" value="recomb_XerA_Arch"/>
    <property type="match status" value="1"/>
</dbReference>
<comment type="caution">
    <text evidence="8">The sequence shown here is derived from an EMBL/GenBank/DDBJ whole genome shotgun (WGS) entry which is preliminary data.</text>
</comment>
<evidence type="ECO:0000256" key="3">
    <source>
        <dbReference type="ARBA" id="ARBA00023125"/>
    </source>
</evidence>
<dbReference type="Gene3D" id="1.10.150.130">
    <property type="match status" value="1"/>
</dbReference>
<evidence type="ECO:0000256" key="5">
    <source>
        <dbReference type="PROSITE-ProRule" id="PRU01248"/>
    </source>
</evidence>
<dbReference type="GO" id="GO:0003677">
    <property type="term" value="F:DNA binding"/>
    <property type="evidence" value="ECO:0007669"/>
    <property type="project" value="UniProtKB-UniRule"/>
</dbReference>
<dbReference type="GO" id="GO:0015074">
    <property type="term" value="P:DNA integration"/>
    <property type="evidence" value="ECO:0007669"/>
    <property type="project" value="UniProtKB-KW"/>
</dbReference>
<keyword evidence="3 5" id="KW-0238">DNA-binding</keyword>
<dbReference type="AlphaFoldDB" id="A0A2M6WCS2"/>
<dbReference type="InterPro" id="IPR044068">
    <property type="entry name" value="CB"/>
</dbReference>
<evidence type="ECO:0000259" key="6">
    <source>
        <dbReference type="PROSITE" id="PS51898"/>
    </source>
</evidence>
<dbReference type="EMBL" id="PFBO01000039">
    <property type="protein sequence ID" value="PIT90578.1"/>
    <property type="molecule type" value="Genomic_DNA"/>
</dbReference>
<accession>A0A2M6WCS2</accession>
<gene>
    <name evidence="8" type="ORF">COU22_01290</name>
</gene>
<dbReference type="Pfam" id="PF13495">
    <property type="entry name" value="Phage_int_SAM_4"/>
    <property type="match status" value="1"/>
</dbReference>
<dbReference type="GO" id="GO:0006310">
    <property type="term" value="P:DNA recombination"/>
    <property type="evidence" value="ECO:0007669"/>
    <property type="project" value="UniProtKB-KW"/>
</dbReference>
<keyword evidence="4" id="KW-0233">DNA recombination</keyword>
<evidence type="ECO:0000256" key="2">
    <source>
        <dbReference type="ARBA" id="ARBA00022908"/>
    </source>
</evidence>
<dbReference type="SUPFAM" id="SSF56349">
    <property type="entry name" value="DNA breaking-rejoining enzymes"/>
    <property type="match status" value="1"/>
</dbReference>
<evidence type="ECO:0000259" key="7">
    <source>
        <dbReference type="PROSITE" id="PS51900"/>
    </source>
</evidence>
<dbReference type="InterPro" id="IPR050090">
    <property type="entry name" value="Tyrosine_recombinase_XerCD"/>
</dbReference>
<reference evidence="9" key="1">
    <citation type="submission" date="2017-09" db="EMBL/GenBank/DDBJ databases">
        <title>Depth-based differentiation of microbial function through sediment-hosted aquifers and enrichment of novel symbionts in the deep terrestrial subsurface.</title>
        <authorList>
            <person name="Probst A.J."/>
            <person name="Ladd B."/>
            <person name="Jarett J.K."/>
            <person name="Geller-Mcgrath D.E."/>
            <person name="Sieber C.M.K."/>
            <person name="Emerson J.B."/>
            <person name="Anantharaman K."/>
            <person name="Thomas B.C."/>
            <person name="Malmstrom R."/>
            <person name="Stieglmeier M."/>
            <person name="Klingl A."/>
            <person name="Woyke T."/>
            <person name="Ryan C.M."/>
            <person name="Banfield J.F."/>
        </authorList>
    </citation>
    <scope>NUCLEOTIDE SEQUENCE [LARGE SCALE GENOMIC DNA]</scope>
</reference>
<proteinExistence type="inferred from homology"/>
<dbReference type="InterPro" id="IPR010998">
    <property type="entry name" value="Integrase_recombinase_N"/>
</dbReference>